<keyword evidence="1 5" id="KW-0808">Transferase</keyword>
<dbReference type="PANTHER" id="PTHR43775:SF51">
    <property type="entry name" value="INACTIVE PHENOLPHTHIOCEROL SYNTHESIS POLYKETIDE SYNTHASE TYPE I PKS1-RELATED"/>
    <property type="match status" value="1"/>
</dbReference>
<dbReference type="EMBL" id="JAOL01000114">
    <property type="protein sequence ID" value="EUA89945.1"/>
    <property type="molecule type" value="Genomic_DNA"/>
</dbReference>
<dbReference type="InterPro" id="IPR049900">
    <property type="entry name" value="PKS_mFAS_DH"/>
</dbReference>
<dbReference type="InterPro" id="IPR049551">
    <property type="entry name" value="PKS_DH_C"/>
</dbReference>
<dbReference type="InterPro" id="IPR050091">
    <property type="entry name" value="PKS_NRPS_Biosynth_Enz"/>
</dbReference>
<dbReference type="Pfam" id="PF21089">
    <property type="entry name" value="PKS_DH_N"/>
    <property type="match status" value="1"/>
</dbReference>
<accession>A0ABN0QZ30</accession>
<dbReference type="Gene3D" id="3.10.129.110">
    <property type="entry name" value="Polyketide synthase dehydratase"/>
    <property type="match status" value="1"/>
</dbReference>
<dbReference type="InterPro" id="IPR042104">
    <property type="entry name" value="PKS_dehydratase_sf"/>
</dbReference>
<proteinExistence type="predicted"/>
<reference evidence="5 6" key="1">
    <citation type="submission" date="2014-01" db="EMBL/GenBank/DDBJ databases">
        <authorList>
            <person name="Dobos K."/>
            <person name="Lenaerts A."/>
            <person name="Ordway D."/>
            <person name="DeGroote M.A."/>
            <person name="Parker T."/>
            <person name="Sizemore C."/>
            <person name="Tallon L.J."/>
            <person name="Sadzewicz L.K."/>
            <person name="Sengamalay N."/>
            <person name="Fraser C.M."/>
            <person name="Hine E."/>
            <person name="Shefchek K.A."/>
            <person name="Das S.P."/>
            <person name="Tettelin H."/>
        </authorList>
    </citation>
    <scope>NUCLEOTIDE SEQUENCE [LARGE SCALE GENOMIC DNA]</scope>
    <source>
        <strain evidence="5 6">Harvey</strain>
    </source>
</reference>
<dbReference type="PROSITE" id="PS52019">
    <property type="entry name" value="PKS_MFAS_DH"/>
    <property type="match status" value="1"/>
</dbReference>
<feature type="region of interest" description="N-terminal hotdog fold" evidence="2">
    <location>
        <begin position="1"/>
        <end position="89"/>
    </location>
</feature>
<dbReference type="PANTHER" id="PTHR43775">
    <property type="entry name" value="FATTY ACID SYNTHASE"/>
    <property type="match status" value="1"/>
</dbReference>
<evidence type="ECO:0000313" key="5">
    <source>
        <dbReference type="EMBL" id="EUA89945.1"/>
    </source>
</evidence>
<dbReference type="EC" id="2.3.1.41" evidence="5"/>
<feature type="domain" description="PKS/mFAS DH" evidence="4">
    <location>
        <begin position="1"/>
        <end position="250"/>
    </location>
</feature>
<evidence type="ECO:0000256" key="2">
    <source>
        <dbReference type="PROSITE-ProRule" id="PRU01363"/>
    </source>
</evidence>
<evidence type="ECO:0000256" key="3">
    <source>
        <dbReference type="SAM" id="MobiDB-lite"/>
    </source>
</evidence>
<feature type="region of interest" description="Disordered" evidence="3">
    <location>
        <begin position="215"/>
        <end position="239"/>
    </location>
</feature>
<keyword evidence="6" id="KW-1185">Reference proteome</keyword>
<sequence length="265" mass="27302">MVFPGTGFVELAIRAGDEVGCSVVNELTLRTPLVLPASGSVAVQVVVGAAADSAERSVSIYSRTDTDTDAGSVWVCHAEGTLGADSAQPAADLSAWPPAGAIAVDVADGYERLDARGYGYGPAFRGLTAMWARGEELFAEARLPEAAGSTSGFGVHPALLDAALHTAVIANPDADLVLPFSWQGVSLHAAGPRRCGYGSRRLALVGLGGTRRRPWSAGAFGQGDGGPPGKRAADARRGVRIRSRPAVRGGLDADDGCRHRCGTRL</sequence>
<feature type="region of interest" description="C-terminal hotdog fold" evidence="2">
    <location>
        <begin position="101"/>
        <end position="250"/>
    </location>
</feature>
<dbReference type="SMART" id="SM00826">
    <property type="entry name" value="PKS_DH"/>
    <property type="match status" value="1"/>
</dbReference>
<evidence type="ECO:0000313" key="6">
    <source>
        <dbReference type="Proteomes" id="UP000020681"/>
    </source>
</evidence>
<dbReference type="InterPro" id="IPR049552">
    <property type="entry name" value="PKS_DH_N"/>
</dbReference>
<gene>
    <name evidence="5" type="ORF">I551_3563</name>
</gene>
<name>A0ABN0QZ30_MYCUL</name>
<dbReference type="Pfam" id="PF14765">
    <property type="entry name" value="PS-DH"/>
    <property type="match status" value="1"/>
</dbReference>
<organism evidence="5 6">
    <name type="scientific">Mycobacterium ulcerans str. Harvey</name>
    <dbReference type="NCBI Taxonomy" id="1299332"/>
    <lineage>
        <taxon>Bacteria</taxon>
        <taxon>Bacillati</taxon>
        <taxon>Actinomycetota</taxon>
        <taxon>Actinomycetes</taxon>
        <taxon>Mycobacteriales</taxon>
        <taxon>Mycobacteriaceae</taxon>
        <taxon>Mycobacterium</taxon>
        <taxon>Mycobacterium ulcerans group</taxon>
    </lineage>
</organism>
<keyword evidence="5" id="KW-0012">Acyltransferase</keyword>
<comment type="caution">
    <text evidence="2">Lacks conserved residue(s) required for the propagation of feature annotation.</text>
</comment>
<dbReference type="Proteomes" id="UP000020681">
    <property type="component" value="Unassembled WGS sequence"/>
</dbReference>
<protein>
    <submittedName>
        <fullName evidence="5">Phenolphthiocerol synthesis polyketide synthase type I Pks15/1 domain protein</fullName>
        <ecNumber evidence="5">2.3.1.41</ecNumber>
    </submittedName>
</protein>
<evidence type="ECO:0000259" key="4">
    <source>
        <dbReference type="PROSITE" id="PS52019"/>
    </source>
</evidence>
<evidence type="ECO:0000256" key="1">
    <source>
        <dbReference type="ARBA" id="ARBA00022679"/>
    </source>
</evidence>
<dbReference type="InterPro" id="IPR020807">
    <property type="entry name" value="PKS_DH"/>
</dbReference>
<comment type="caution">
    <text evidence="5">The sequence shown here is derived from an EMBL/GenBank/DDBJ whole genome shotgun (WGS) entry which is preliminary data.</text>
</comment>
<dbReference type="GO" id="GO:0004315">
    <property type="term" value="F:3-oxoacyl-[acyl-carrier-protein] synthase activity"/>
    <property type="evidence" value="ECO:0007669"/>
    <property type="project" value="UniProtKB-EC"/>
</dbReference>